<dbReference type="OrthoDB" id="273083at2759"/>
<gene>
    <name evidence="1" type="ORF">Tco025E_07642</name>
</gene>
<comment type="caution">
    <text evidence="1">The sequence shown here is derived from an EMBL/GenBank/DDBJ whole genome shotgun (WGS) entry which is preliminary data.</text>
</comment>
<reference evidence="1 2" key="1">
    <citation type="journal article" date="2018" name="BMC Genomics">
        <title>Genomic comparison of Trypanosoma conorhini and Trypanosoma rangeli to Trypanosoma cruzi strains of high and low virulence.</title>
        <authorList>
            <person name="Bradwell K.R."/>
            <person name="Koparde V.N."/>
            <person name="Matveyev A.V."/>
            <person name="Serrano M.G."/>
            <person name="Alves J.M."/>
            <person name="Parikh H."/>
            <person name="Huang B."/>
            <person name="Lee V."/>
            <person name="Espinosa-Alvarez O."/>
            <person name="Ortiz P.A."/>
            <person name="Costa-Martins A.G."/>
            <person name="Teixeira M.M."/>
            <person name="Buck G.A."/>
        </authorList>
    </citation>
    <scope>NUCLEOTIDE SEQUENCE [LARGE SCALE GENOMIC DNA]</scope>
    <source>
        <strain evidence="1 2">025E</strain>
    </source>
</reference>
<dbReference type="RefSeq" id="XP_029225396.1">
    <property type="nucleotide sequence ID" value="XM_029374504.1"/>
</dbReference>
<evidence type="ECO:0000313" key="2">
    <source>
        <dbReference type="Proteomes" id="UP000284403"/>
    </source>
</evidence>
<keyword evidence="2" id="KW-1185">Reference proteome</keyword>
<dbReference type="EMBL" id="MKKU01000609">
    <property type="protein sequence ID" value="RNF06161.1"/>
    <property type="molecule type" value="Genomic_DNA"/>
</dbReference>
<protein>
    <submittedName>
        <fullName evidence="1">Uncharacterized protein</fullName>
    </submittedName>
</protein>
<dbReference type="Proteomes" id="UP000284403">
    <property type="component" value="Unassembled WGS sequence"/>
</dbReference>
<name>A0A422NL19_9TRYP</name>
<organism evidence="1 2">
    <name type="scientific">Trypanosoma conorhini</name>
    <dbReference type="NCBI Taxonomy" id="83891"/>
    <lineage>
        <taxon>Eukaryota</taxon>
        <taxon>Discoba</taxon>
        <taxon>Euglenozoa</taxon>
        <taxon>Kinetoplastea</taxon>
        <taxon>Metakinetoplastina</taxon>
        <taxon>Trypanosomatida</taxon>
        <taxon>Trypanosomatidae</taxon>
        <taxon>Trypanosoma</taxon>
    </lineage>
</organism>
<accession>A0A422NL19</accession>
<dbReference type="GeneID" id="40321253"/>
<proteinExistence type="predicted"/>
<evidence type="ECO:0000313" key="1">
    <source>
        <dbReference type="EMBL" id="RNF06161.1"/>
    </source>
</evidence>
<dbReference type="AlphaFoldDB" id="A0A422NL19"/>
<sequence length="336" mass="40350">MQDGVSFDEHHHRFDILRGHLAENDDFWYLMRAEENRVLYGGNVEQKPRAAPSAPPRRYFNCFYDSFKQREGEFCRKLLKEVLQKEWAERDRLNEYERDEFYGISRFAGRVLGVPEWSRLHCVSLPLMESEEFGRRMIVSEFFAMLLEAVSLFEVLHRRTIVFAEEPLARKPIEGEEVHEWVESRRLQVERERREALALEAGERQRNLAYFSWKQQQAYQVFLFEQSEQEERMDVERLQRFHAGVLAQHFHKEHKEARYHQLKYQMRQRLLPVELTRTIVGDEVTERSAIMLLQHDRFCALQAEEVKSYLWTRRNALLNELVDRERGGEGCADIYM</sequence>